<accession>A0ABR3QZ27</accession>
<feature type="compositionally biased region" description="Acidic residues" evidence="1">
    <location>
        <begin position="305"/>
        <end position="333"/>
    </location>
</feature>
<dbReference type="EMBL" id="JAKJXO020000013">
    <property type="protein sequence ID" value="KAL1597149.1"/>
    <property type="molecule type" value="Genomic_DNA"/>
</dbReference>
<dbReference type="Proteomes" id="UP001521785">
    <property type="component" value="Unassembled WGS sequence"/>
</dbReference>
<evidence type="ECO:0000313" key="2">
    <source>
        <dbReference type="EMBL" id="KAL1597149.1"/>
    </source>
</evidence>
<proteinExistence type="predicted"/>
<comment type="caution">
    <text evidence="2">The sequence shown here is derived from an EMBL/GenBank/DDBJ whole genome shotgun (WGS) entry which is preliminary data.</text>
</comment>
<name>A0ABR3QZ27_9PLEO</name>
<gene>
    <name evidence="2" type="ORF">SLS60_008731</name>
</gene>
<organism evidence="2 3">
    <name type="scientific">Paraconiothyrium brasiliense</name>
    <dbReference type="NCBI Taxonomy" id="300254"/>
    <lineage>
        <taxon>Eukaryota</taxon>
        <taxon>Fungi</taxon>
        <taxon>Dikarya</taxon>
        <taxon>Ascomycota</taxon>
        <taxon>Pezizomycotina</taxon>
        <taxon>Dothideomycetes</taxon>
        <taxon>Pleosporomycetidae</taxon>
        <taxon>Pleosporales</taxon>
        <taxon>Massarineae</taxon>
        <taxon>Didymosphaeriaceae</taxon>
        <taxon>Paraconiothyrium</taxon>
    </lineage>
</organism>
<feature type="region of interest" description="Disordered" evidence="1">
    <location>
        <begin position="302"/>
        <end position="348"/>
    </location>
</feature>
<evidence type="ECO:0000256" key="1">
    <source>
        <dbReference type="SAM" id="MobiDB-lite"/>
    </source>
</evidence>
<reference evidence="2 3" key="1">
    <citation type="submission" date="2024-02" db="EMBL/GenBank/DDBJ databases">
        <title>De novo assembly and annotation of 12 fungi associated with fruit tree decline syndrome in Ontario, Canada.</title>
        <authorList>
            <person name="Sulman M."/>
            <person name="Ellouze W."/>
            <person name="Ilyukhin E."/>
        </authorList>
    </citation>
    <scope>NUCLEOTIDE SEQUENCE [LARGE SCALE GENOMIC DNA]</scope>
    <source>
        <strain evidence="2 3">M42-189</strain>
    </source>
</reference>
<keyword evidence="3" id="KW-1185">Reference proteome</keyword>
<sequence length="348" mass="41449">MVLSLHQRFELPTRQMRKKSGKDARYSVKRLGHSETDASFYLPTQTGTPENPKFSKELFCRGLDLTAMEFLILRRRAISILYKNELYTKNFKKDKLSKFELDRARRTFQQHSFFNNQPYKVHPKWMDIMVERLLWDTAHWMRHMKEMHQEDGLIPGRVYYKDTWQWGKEAQKLKPTTSKTPLQFLSVEVKTPGLDNAKIFAIRLFTPKSKRDNLQLEHISYQIFWRKIRAHFTIAENSRRYTIAYINAYWGAESIRIYDDVTLRVAIATLHKKGEDTIKFRLVEVYKSYKFNDKASVPDKVFGGDELDEDEIEEVNTEEEWMDGEDVEEEEDVVEHQDPYYESTDEEA</sequence>
<protein>
    <submittedName>
        <fullName evidence="2">Uncharacterized protein</fullName>
    </submittedName>
</protein>
<evidence type="ECO:0000313" key="3">
    <source>
        <dbReference type="Proteomes" id="UP001521785"/>
    </source>
</evidence>